<evidence type="ECO:0000313" key="1">
    <source>
        <dbReference type="EMBL" id="KAJ2933960.1"/>
    </source>
</evidence>
<gene>
    <name evidence="1" type="ORF">H1R20_g3128</name>
</gene>
<dbReference type="Proteomes" id="UP001140091">
    <property type="component" value="Unassembled WGS sequence"/>
</dbReference>
<feature type="non-terminal residue" evidence="1">
    <location>
        <position position="99"/>
    </location>
</feature>
<dbReference type="EMBL" id="JANBPK010000730">
    <property type="protein sequence ID" value="KAJ2933960.1"/>
    <property type="molecule type" value="Genomic_DNA"/>
</dbReference>
<keyword evidence="2" id="KW-1185">Reference proteome</keyword>
<name>A0A9W8JFY1_9AGAR</name>
<dbReference type="AlphaFoldDB" id="A0A9W8JFY1"/>
<accession>A0A9W8JFY1</accession>
<proteinExistence type="predicted"/>
<evidence type="ECO:0000313" key="2">
    <source>
        <dbReference type="Proteomes" id="UP001140091"/>
    </source>
</evidence>
<organism evidence="1 2">
    <name type="scientific">Candolleomyces eurysporus</name>
    <dbReference type="NCBI Taxonomy" id="2828524"/>
    <lineage>
        <taxon>Eukaryota</taxon>
        <taxon>Fungi</taxon>
        <taxon>Dikarya</taxon>
        <taxon>Basidiomycota</taxon>
        <taxon>Agaricomycotina</taxon>
        <taxon>Agaricomycetes</taxon>
        <taxon>Agaricomycetidae</taxon>
        <taxon>Agaricales</taxon>
        <taxon>Agaricineae</taxon>
        <taxon>Psathyrellaceae</taxon>
        <taxon>Candolleomyces</taxon>
    </lineage>
</organism>
<protein>
    <submittedName>
        <fullName evidence="1">Uncharacterized protein</fullName>
    </submittedName>
</protein>
<sequence length="99" mass="10917">MRSDDPHVLHLAHDATVQARRDMVPTITCALLASQSTHIHAVPVPLDGGYDHASRPLDLGSTFTSRFSMFINHLLLAWTNTWSTYPAILPLITVPVDCV</sequence>
<reference evidence="1" key="1">
    <citation type="submission" date="2022-06" db="EMBL/GenBank/DDBJ databases">
        <title>Genome Sequence of Candolleomyces eurysporus.</title>
        <authorList>
            <person name="Buettner E."/>
        </authorList>
    </citation>
    <scope>NUCLEOTIDE SEQUENCE</scope>
    <source>
        <strain evidence="1">VTCC 930004</strain>
    </source>
</reference>
<comment type="caution">
    <text evidence="1">The sequence shown here is derived from an EMBL/GenBank/DDBJ whole genome shotgun (WGS) entry which is preliminary data.</text>
</comment>